<reference evidence="1 2" key="1">
    <citation type="journal article" date="2020" name="Int. J. Syst. Evol. Microbiol.">
        <title>Tenacibaculum piscium sp. nov., isolated from skin ulcers of sea-farmed fish, and description of Tenacibaculum finnmarkense sp. nov. with subdivision into genomovars finnmarkense and ulcerans.</title>
        <authorList>
            <person name="Olsen A.B."/>
            <person name="Spilsberg B."/>
            <person name="Nilsen H.K."/>
            <person name="Lagesen K."/>
            <person name="Gulla S."/>
            <person name="Avendano-Herrera R."/>
            <person name="Irgang R."/>
            <person name="Duchaud E."/>
            <person name="Colquhoun D.J."/>
        </authorList>
    </citation>
    <scope>NUCLEOTIDE SEQUENCE [LARGE SCALE GENOMIC DNA]</scope>
    <source>
        <strain evidence="1 2">TNO037</strain>
    </source>
</reference>
<name>A0AAP1RGJ6_9FLAO</name>
<gene>
    <name evidence="1" type="ORF">F7645_08950</name>
</gene>
<dbReference type="AlphaFoldDB" id="A0AAP1RGJ6"/>
<sequence>MESKLNIYGLAGVPGRGRGVFMDGNGKERFGRPISRRPIIKLRPKTRQSTKRLVKTTGGFKPAKIKVKPFRPKGSKKPIFIVTSKPNIDDVESGKIKYNKDVKKFVIVNNKAEENAIKLAFENKLKKDQARTLAARAAKSKAKKLALANAKRIADDKLKRVVTGGFKPPKPIIQTVVPDNVPMNLSTETTETEEKETFISKNKYAIGVAGLVTAGLLFFRKKDDKKKT</sequence>
<accession>A0AAP1RGJ6</accession>
<dbReference type="Proteomes" id="UP000806077">
    <property type="component" value="Unassembled WGS sequence"/>
</dbReference>
<dbReference type="EMBL" id="WXXV01000011">
    <property type="protein sequence ID" value="MBE7695547.1"/>
    <property type="molecule type" value="Genomic_DNA"/>
</dbReference>
<dbReference type="RefSeq" id="WP_101956373.1">
    <property type="nucleotide sequence ID" value="NZ_JAJHTL010000012.1"/>
</dbReference>
<protein>
    <submittedName>
        <fullName evidence="1">Uncharacterized protein</fullName>
    </submittedName>
</protein>
<keyword evidence="2" id="KW-1185">Reference proteome</keyword>
<evidence type="ECO:0000313" key="1">
    <source>
        <dbReference type="EMBL" id="MBE7695547.1"/>
    </source>
</evidence>
<proteinExistence type="predicted"/>
<evidence type="ECO:0000313" key="2">
    <source>
        <dbReference type="Proteomes" id="UP000806077"/>
    </source>
</evidence>
<organism evidence="1 2">
    <name type="scientific">Tenacibaculum finnmarkense genomovar finnmarkense</name>
    <dbReference type="NCBI Taxonomy" id="1458503"/>
    <lineage>
        <taxon>Bacteria</taxon>
        <taxon>Pseudomonadati</taxon>
        <taxon>Bacteroidota</taxon>
        <taxon>Flavobacteriia</taxon>
        <taxon>Flavobacteriales</taxon>
        <taxon>Flavobacteriaceae</taxon>
        <taxon>Tenacibaculum</taxon>
        <taxon>Tenacibaculum finnmarkense</taxon>
    </lineage>
</organism>
<comment type="caution">
    <text evidence="1">The sequence shown here is derived from an EMBL/GenBank/DDBJ whole genome shotgun (WGS) entry which is preliminary data.</text>
</comment>